<protein>
    <submittedName>
        <fullName evidence="1">Uncharacterized protein</fullName>
    </submittedName>
</protein>
<dbReference type="RefSeq" id="WP_386444238.1">
    <property type="nucleotide sequence ID" value="NZ_JBHSFH010000004.1"/>
</dbReference>
<organism evidence="1 2">
    <name type="scientific">Streptomyces ovatisporus</name>
    <dbReference type="NCBI Taxonomy" id="1128682"/>
    <lineage>
        <taxon>Bacteria</taxon>
        <taxon>Bacillati</taxon>
        <taxon>Actinomycetota</taxon>
        <taxon>Actinomycetes</taxon>
        <taxon>Kitasatosporales</taxon>
        <taxon>Streptomycetaceae</taxon>
        <taxon>Streptomyces</taxon>
    </lineage>
</organism>
<gene>
    <name evidence="1" type="ORF">ACFPA8_07765</name>
</gene>
<evidence type="ECO:0000313" key="2">
    <source>
        <dbReference type="Proteomes" id="UP001595997"/>
    </source>
</evidence>
<comment type="caution">
    <text evidence="1">The sequence shown here is derived from an EMBL/GenBank/DDBJ whole genome shotgun (WGS) entry which is preliminary data.</text>
</comment>
<reference evidence="2" key="1">
    <citation type="journal article" date="2019" name="Int. J. Syst. Evol. Microbiol.">
        <title>The Global Catalogue of Microorganisms (GCM) 10K type strain sequencing project: providing services to taxonomists for standard genome sequencing and annotation.</title>
        <authorList>
            <consortium name="The Broad Institute Genomics Platform"/>
            <consortium name="The Broad Institute Genome Sequencing Center for Infectious Disease"/>
            <person name="Wu L."/>
            <person name="Ma J."/>
        </authorList>
    </citation>
    <scope>NUCLEOTIDE SEQUENCE [LARGE SCALE GENOMIC DNA]</scope>
    <source>
        <strain evidence="2">CGMCC 4.7357</strain>
    </source>
</reference>
<keyword evidence="2" id="KW-1185">Reference proteome</keyword>
<dbReference type="EMBL" id="JBHSFH010000004">
    <property type="protein sequence ID" value="MFC4494027.1"/>
    <property type="molecule type" value="Genomic_DNA"/>
</dbReference>
<sequence length="59" mass="6447">MVALHTYITAATPDGRIARGDVVSRAVGTDGRVLYYEVLNPVSKIITQVYPTGWSITPR</sequence>
<proteinExistence type="predicted"/>
<dbReference type="Proteomes" id="UP001595997">
    <property type="component" value="Unassembled WGS sequence"/>
</dbReference>
<accession>A0ABV9A3I3</accession>
<name>A0ABV9A3I3_9ACTN</name>
<evidence type="ECO:0000313" key="1">
    <source>
        <dbReference type="EMBL" id="MFC4494027.1"/>
    </source>
</evidence>